<dbReference type="Pfam" id="PF00145">
    <property type="entry name" value="DNA_methylase"/>
    <property type="match status" value="1"/>
</dbReference>
<dbReference type="EMBL" id="JABMCC010000089">
    <property type="protein sequence ID" value="NUU53011.1"/>
    <property type="molecule type" value="Genomic_DNA"/>
</dbReference>
<dbReference type="PANTHER" id="PTHR46098:SF1">
    <property type="entry name" value="TRNA (CYTOSINE(38)-C(5))-METHYLTRANSFERASE"/>
    <property type="match status" value="1"/>
</dbReference>
<keyword evidence="2 6" id="KW-0489">Methyltransferase</keyword>
<protein>
    <recommendedName>
        <fullName evidence="1">DNA (cytosine-5-)-methyltransferase</fullName>
        <ecNumber evidence="1">2.1.1.37</ecNumber>
    </recommendedName>
</protein>
<comment type="similarity">
    <text evidence="6">Belongs to the class I-like SAM-binding methyltransferase superfamily. C5-methyltransferase family.</text>
</comment>
<feature type="active site" evidence="6">
    <location>
        <position position="226"/>
    </location>
</feature>
<dbReference type="InterPro" id="IPR001525">
    <property type="entry name" value="C5_MeTfrase"/>
</dbReference>
<accession>A0ABX2MDJ5</accession>
<evidence type="ECO:0000256" key="2">
    <source>
        <dbReference type="ARBA" id="ARBA00022603"/>
    </source>
</evidence>
<keyword evidence="4 6" id="KW-0949">S-adenosyl-L-methionine</keyword>
<evidence type="ECO:0000256" key="1">
    <source>
        <dbReference type="ARBA" id="ARBA00011975"/>
    </source>
</evidence>
<comment type="caution">
    <text evidence="7">The sequence shown here is derived from an EMBL/GenBank/DDBJ whole genome shotgun (WGS) entry which is preliminary data.</text>
</comment>
<dbReference type="Gene3D" id="3.90.120.10">
    <property type="entry name" value="DNA Methylase, subunit A, domain 2"/>
    <property type="match status" value="1"/>
</dbReference>
<keyword evidence="8" id="KW-1185">Reference proteome</keyword>
<evidence type="ECO:0000313" key="8">
    <source>
        <dbReference type="Proteomes" id="UP000577724"/>
    </source>
</evidence>
<gene>
    <name evidence="7" type="ORF">HP548_02730</name>
</gene>
<name>A0ABX2MDJ5_9BACL</name>
<dbReference type="PROSITE" id="PS51679">
    <property type="entry name" value="SAM_MT_C5"/>
    <property type="match status" value="1"/>
</dbReference>
<proteinExistence type="inferred from homology"/>
<dbReference type="RefSeq" id="WP_175380821.1">
    <property type="nucleotide sequence ID" value="NZ_CBCRYD010000030.1"/>
</dbReference>
<evidence type="ECO:0000256" key="5">
    <source>
        <dbReference type="ARBA" id="ARBA00022747"/>
    </source>
</evidence>
<dbReference type="SUPFAM" id="SSF53335">
    <property type="entry name" value="S-adenosyl-L-methionine-dependent methyltransferases"/>
    <property type="match status" value="1"/>
</dbReference>
<reference evidence="7 8" key="1">
    <citation type="submission" date="2020-05" db="EMBL/GenBank/DDBJ databases">
        <title>Genome Sequencing of Type Strains.</title>
        <authorList>
            <person name="Lemaire J.F."/>
            <person name="Inderbitzin P."/>
            <person name="Gregorio O.A."/>
            <person name="Collins S.B."/>
            <person name="Wespe N."/>
            <person name="Knight-Connoni V."/>
        </authorList>
    </citation>
    <scope>NUCLEOTIDE SEQUENCE [LARGE SCALE GENOMIC DNA]</scope>
    <source>
        <strain evidence="7 8">DSM 19942</strain>
    </source>
</reference>
<evidence type="ECO:0000256" key="3">
    <source>
        <dbReference type="ARBA" id="ARBA00022679"/>
    </source>
</evidence>
<dbReference type="InterPro" id="IPR029063">
    <property type="entry name" value="SAM-dependent_MTases_sf"/>
</dbReference>
<organism evidence="7 8">
    <name type="scientific">Paenibacillus taichungensis</name>
    <dbReference type="NCBI Taxonomy" id="484184"/>
    <lineage>
        <taxon>Bacteria</taxon>
        <taxon>Bacillati</taxon>
        <taxon>Bacillota</taxon>
        <taxon>Bacilli</taxon>
        <taxon>Bacillales</taxon>
        <taxon>Paenibacillaceae</taxon>
        <taxon>Paenibacillus</taxon>
    </lineage>
</organism>
<keyword evidence="5" id="KW-0680">Restriction system</keyword>
<dbReference type="EC" id="2.1.1.37" evidence="1"/>
<dbReference type="Gene3D" id="3.40.50.150">
    <property type="entry name" value="Vaccinia Virus protein VP39"/>
    <property type="match status" value="1"/>
</dbReference>
<evidence type="ECO:0000313" key="7">
    <source>
        <dbReference type="EMBL" id="NUU53011.1"/>
    </source>
</evidence>
<evidence type="ECO:0000256" key="6">
    <source>
        <dbReference type="PROSITE-ProRule" id="PRU01016"/>
    </source>
</evidence>
<dbReference type="InterPro" id="IPR050750">
    <property type="entry name" value="C5-MTase"/>
</dbReference>
<sequence length="498" mass="56664">MNLSHILDGATMIRNYRTSSKPRKHGAITRLWLEKPVLRAGRFVAGEGIIVQTFADHVHIRAAMKIEVASHIVHHKKGEPILDLANTDIDKVLGIGVKIDIVVKPGELYVYREMTFEMNFTGQRPEFCSHSLKKYRLLSLFCGIGGLTTAFVNTGACESALGLDIDEVANNPFDWEGKGKDPSYRAYSIETFQLNYPDSLVYWGDLKSINNLYVPKCDIALISAPCVEYSLLGGRMEGLLEHFVPHMVRVLRQAEVRAIFIENVPKYFNSDTYHSFVSLLQMDFPYVYHQKIDSYDYGSIDHRIRGYSVLLSDKSEFSFPEPIKTPTSRRKRLKDYLSSTKDRTWSDIEGSTMGYFYNQHHQQYSETGFTAAKNKKLLVTENAVEIACITKGYGKIQSNQSYLLDKDQKRFSKFTPQEILNILGYPGWFKFVDGCSNTRQYELLGNSVNVRPIEAIASRVVTALMEIDIRHQSKSSFKVKETSVYEVNADGQIAFIIN</sequence>
<keyword evidence="3 6" id="KW-0808">Transferase</keyword>
<evidence type="ECO:0000256" key="4">
    <source>
        <dbReference type="ARBA" id="ARBA00022691"/>
    </source>
</evidence>
<dbReference type="Proteomes" id="UP000577724">
    <property type="component" value="Unassembled WGS sequence"/>
</dbReference>
<dbReference type="GeneID" id="97129602"/>
<dbReference type="PANTHER" id="PTHR46098">
    <property type="entry name" value="TRNA (CYTOSINE(38)-C(5))-METHYLTRANSFERASE"/>
    <property type="match status" value="1"/>
</dbReference>